<dbReference type="Gene3D" id="2.60.120.1140">
    <property type="entry name" value="Protein of unknown function DUF192"/>
    <property type="match status" value="1"/>
</dbReference>
<name>A0ABW5A8D6_9RHOB</name>
<dbReference type="EMBL" id="JBHUIX010000009">
    <property type="protein sequence ID" value="MFD2174105.1"/>
    <property type="molecule type" value="Genomic_DNA"/>
</dbReference>
<sequence length="142" mass="14510">MPESRTPAALAAARATGGLGALCILDGQGAALAGVRVEIADDAQERAQGLMGRTALPPGTGMLFVYDQAQVVAFWMHDTLIPLDMIFIDASGRIARINAHARPLDETPIPSGGPVQYVLELGGGQAAALGLAPGFAVAPLLP</sequence>
<protein>
    <submittedName>
        <fullName evidence="1">DUF192 domain-containing protein</fullName>
    </submittedName>
</protein>
<organism evidence="1 2">
    <name type="scientific">Rhodobacter lacus</name>
    <dbReference type="NCBI Taxonomy" id="1641972"/>
    <lineage>
        <taxon>Bacteria</taxon>
        <taxon>Pseudomonadati</taxon>
        <taxon>Pseudomonadota</taxon>
        <taxon>Alphaproteobacteria</taxon>
        <taxon>Rhodobacterales</taxon>
        <taxon>Rhodobacter group</taxon>
        <taxon>Rhodobacter</taxon>
    </lineage>
</organism>
<comment type="caution">
    <text evidence="1">The sequence shown here is derived from an EMBL/GenBank/DDBJ whole genome shotgun (WGS) entry which is preliminary data.</text>
</comment>
<dbReference type="PANTHER" id="PTHR37953:SF1">
    <property type="entry name" value="UPF0127 PROTEIN MJ1496"/>
    <property type="match status" value="1"/>
</dbReference>
<dbReference type="Proteomes" id="UP001597413">
    <property type="component" value="Unassembled WGS sequence"/>
</dbReference>
<dbReference type="InterPro" id="IPR003795">
    <property type="entry name" value="DUF192"/>
</dbReference>
<dbReference type="Pfam" id="PF02643">
    <property type="entry name" value="DUF192"/>
    <property type="match status" value="1"/>
</dbReference>
<dbReference type="RefSeq" id="WP_377389218.1">
    <property type="nucleotide sequence ID" value="NZ_JBHUIX010000009.1"/>
</dbReference>
<dbReference type="InterPro" id="IPR038695">
    <property type="entry name" value="Saro_0823-like_sf"/>
</dbReference>
<evidence type="ECO:0000313" key="1">
    <source>
        <dbReference type="EMBL" id="MFD2174105.1"/>
    </source>
</evidence>
<keyword evidence="2" id="KW-1185">Reference proteome</keyword>
<dbReference type="PANTHER" id="PTHR37953">
    <property type="entry name" value="UPF0127 PROTEIN MJ1496"/>
    <property type="match status" value="1"/>
</dbReference>
<gene>
    <name evidence="1" type="ORF">ACFSM0_08385</name>
</gene>
<accession>A0ABW5A8D6</accession>
<reference evidence="2" key="1">
    <citation type="journal article" date="2019" name="Int. J. Syst. Evol. Microbiol.">
        <title>The Global Catalogue of Microorganisms (GCM) 10K type strain sequencing project: providing services to taxonomists for standard genome sequencing and annotation.</title>
        <authorList>
            <consortium name="The Broad Institute Genomics Platform"/>
            <consortium name="The Broad Institute Genome Sequencing Center for Infectious Disease"/>
            <person name="Wu L."/>
            <person name="Ma J."/>
        </authorList>
    </citation>
    <scope>NUCLEOTIDE SEQUENCE [LARGE SCALE GENOMIC DNA]</scope>
    <source>
        <strain evidence="2">CCUG 55131</strain>
    </source>
</reference>
<evidence type="ECO:0000313" key="2">
    <source>
        <dbReference type="Proteomes" id="UP001597413"/>
    </source>
</evidence>
<proteinExistence type="predicted"/>